<evidence type="ECO:0000256" key="1">
    <source>
        <dbReference type="ARBA" id="ARBA00001917"/>
    </source>
</evidence>
<feature type="domain" description="FMN-dependent dehydrogenase" evidence="12">
    <location>
        <begin position="164"/>
        <end position="324"/>
    </location>
</feature>
<feature type="binding site" evidence="11">
    <location>
        <position position="92"/>
    </location>
    <ligand>
        <name>FMN</name>
        <dbReference type="ChEBI" id="CHEBI:58210"/>
    </ligand>
</feature>
<accession>A0AAJ1Q4T9</accession>
<evidence type="ECO:0000256" key="4">
    <source>
        <dbReference type="ARBA" id="ARBA00022643"/>
    </source>
</evidence>
<dbReference type="InterPro" id="IPR011179">
    <property type="entry name" value="IPdP_isomerase"/>
</dbReference>
<dbReference type="Proteomes" id="UP001229251">
    <property type="component" value="Unassembled WGS sequence"/>
</dbReference>
<dbReference type="InterPro" id="IPR000262">
    <property type="entry name" value="FMN-dep_DH"/>
</dbReference>
<evidence type="ECO:0000256" key="7">
    <source>
        <dbReference type="ARBA" id="ARBA00022857"/>
    </source>
</evidence>
<comment type="catalytic activity">
    <reaction evidence="11">
        <text>isopentenyl diphosphate = dimethylallyl diphosphate</text>
        <dbReference type="Rhea" id="RHEA:23284"/>
        <dbReference type="ChEBI" id="CHEBI:57623"/>
        <dbReference type="ChEBI" id="CHEBI:128769"/>
        <dbReference type="EC" id="5.3.3.2"/>
    </reaction>
</comment>
<dbReference type="GO" id="GO:0005737">
    <property type="term" value="C:cytoplasm"/>
    <property type="evidence" value="ECO:0007669"/>
    <property type="project" value="UniProtKB-SubCell"/>
</dbReference>
<dbReference type="RefSeq" id="WP_285065182.1">
    <property type="nucleotide sequence ID" value="NZ_JASOOE010000002.1"/>
</dbReference>
<sequence length="351" mass="38816">MNPISQRKDDHLDLTLQQNPLQDPFEEIRFIHHSLPQLSAADISLKTHWAGSDHAYPLYINAMTGGSQRSRYYNQELARIAALCQIPMAVGSVSAAIKDPSLSDSYQVIRKVNPDGFILANIGANHDAKAAQTAIDLLEADALQIHLNAPQEVVMPEGDRDFSQWMDHIQSIVESVSVPVIVKEVGFGMSRKTIQSLIQLGVQTIDLSGRGGTNFIQVENSRRTDLDFQTLSHWGQTTPESLLESLALQDQVEILASGGIRHFYDHLKALALGAKACGIAGPIIKTLDQNGPQKTLEWLQAWLESLKASFLILGVKDLSHLQKTDLLLSGSLLEWAQVRQVDYQALSRRSE</sequence>
<dbReference type="NCBIfam" id="TIGR02151">
    <property type="entry name" value="IPP_isom_2"/>
    <property type="match status" value="1"/>
</dbReference>
<feature type="binding site" evidence="11">
    <location>
        <position position="121"/>
    </location>
    <ligand>
        <name>FMN</name>
        <dbReference type="ChEBI" id="CHEBI:58210"/>
    </ligand>
</feature>
<feature type="binding site" evidence="11">
    <location>
        <position position="208"/>
    </location>
    <ligand>
        <name>FMN</name>
        <dbReference type="ChEBI" id="CHEBI:58210"/>
    </ligand>
</feature>
<comment type="subunit">
    <text evidence="10 11">Homooctamer. Dimer of tetramers.</text>
</comment>
<feature type="binding site" evidence="11">
    <location>
        <begin position="62"/>
        <end position="64"/>
    </location>
    <ligand>
        <name>FMN</name>
        <dbReference type="ChEBI" id="CHEBI:58210"/>
    </ligand>
</feature>
<dbReference type="GO" id="GO:0004452">
    <property type="term" value="F:isopentenyl-diphosphate delta-isomerase activity"/>
    <property type="evidence" value="ECO:0007669"/>
    <property type="project" value="UniProtKB-UniRule"/>
</dbReference>
<keyword evidence="6 11" id="KW-0460">Magnesium</keyword>
<comment type="caution">
    <text evidence="13">The sequence shown here is derived from an EMBL/GenBank/DDBJ whole genome shotgun (WGS) entry which is preliminary data.</text>
</comment>
<evidence type="ECO:0000256" key="11">
    <source>
        <dbReference type="HAMAP-Rule" id="MF_00354"/>
    </source>
</evidence>
<evidence type="ECO:0000256" key="6">
    <source>
        <dbReference type="ARBA" id="ARBA00022842"/>
    </source>
</evidence>
<comment type="similarity">
    <text evidence="11">Belongs to the IPP isomerase type 2 family.</text>
</comment>
<keyword evidence="2 11" id="KW-0963">Cytoplasm</keyword>
<dbReference type="AlphaFoldDB" id="A0AAJ1Q4T9"/>
<keyword evidence="8 11" id="KW-0414">Isoprene biosynthesis</keyword>
<dbReference type="InterPro" id="IPR013785">
    <property type="entry name" value="Aldolase_TIM"/>
</dbReference>
<comment type="cofactor">
    <cofactor evidence="11">
        <name>NADPH</name>
        <dbReference type="ChEBI" id="CHEBI:57783"/>
    </cofactor>
</comment>
<dbReference type="CDD" id="cd02811">
    <property type="entry name" value="IDI-2_FMN"/>
    <property type="match status" value="1"/>
</dbReference>
<keyword evidence="5 11" id="KW-0479">Metal-binding</keyword>
<feature type="binding site" evidence="11">
    <location>
        <begin position="259"/>
        <end position="261"/>
    </location>
    <ligand>
        <name>FMN</name>
        <dbReference type="ChEBI" id="CHEBI:58210"/>
    </ligand>
</feature>
<comment type="caution">
    <text evidence="11">Lacks conserved residue(s) required for the propagation of feature annotation.</text>
</comment>
<evidence type="ECO:0000313" key="14">
    <source>
        <dbReference type="Proteomes" id="UP001229251"/>
    </source>
</evidence>
<reference evidence="13" key="1">
    <citation type="submission" date="2023-05" db="EMBL/GenBank/DDBJ databases">
        <title>Cataloging the Phylogenetic Diversity of Human Bladder Bacteria.</title>
        <authorList>
            <person name="Du J."/>
        </authorList>
    </citation>
    <scope>NUCLEOTIDE SEQUENCE</scope>
    <source>
        <strain evidence="13">UMB1231</strain>
    </source>
</reference>
<dbReference type="GO" id="GO:0010181">
    <property type="term" value="F:FMN binding"/>
    <property type="evidence" value="ECO:0007669"/>
    <property type="project" value="UniProtKB-UniRule"/>
</dbReference>
<dbReference type="Gene3D" id="3.20.20.70">
    <property type="entry name" value="Aldolase class I"/>
    <property type="match status" value="1"/>
</dbReference>
<evidence type="ECO:0000256" key="2">
    <source>
        <dbReference type="ARBA" id="ARBA00022490"/>
    </source>
</evidence>
<feature type="binding site" evidence="11">
    <location>
        <position position="213"/>
    </location>
    <ligand>
        <name>FMN</name>
        <dbReference type="ChEBI" id="CHEBI:58210"/>
    </ligand>
</feature>
<dbReference type="HAMAP" id="MF_00354">
    <property type="entry name" value="Idi_2"/>
    <property type="match status" value="1"/>
</dbReference>
<dbReference type="PIRSF" id="PIRSF003314">
    <property type="entry name" value="IPP_isomerase"/>
    <property type="match status" value="1"/>
</dbReference>
<dbReference type="Pfam" id="PF01070">
    <property type="entry name" value="FMN_dh"/>
    <property type="match status" value="1"/>
</dbReference>
<evidence type="ECO:0000256" key="3">
    <source>
        <dbReference type="ARBA" id="ARBA00022630"/>
    </source>
</evidence>
<dbReference type="PANTHER" id="PTHR43665:SF1">
    <property type="entry name" value="ISOPENTENYL-DIPHOSPHATE DELTA-ISOMERASE"/>
    <property type="match status" value="1"/>
</dbReference>
<comment type="subcellular location">
    <subcellularLocation>
        <location evidence="11">Cytoplasm</location>
    </subcellularLocation>
</comment>
<name>A0AAJ1Q4T9_9LACT</name>
<feature type="binding site" evidence="11">
    <location>
        <position position="152"/>
    </location>
    <ligand>
        <name>Mg(2+)</name>
        <dbReference type="ChEBI" id="CHEBI:18420"/>
    </ligand>
</feature>
<evidence type="ECO:0000256" key="10">
    <source>
        <dbReference type="ARBA" id="ARBA00025810"/>
    </source>
</evidence>
<dbReference type="PANTHER" id="PTHR43665">
    <property type="entry name" value="ISOPENTENYL-DIPHOSPHATE DELTA-ISOMERASE"/>
    <property type="match status" value="1"/>
</dbReference>
<comment type="cofactor">
    <cofactor evidence="1 11">
        <name>FMN</name>
        <dbReference type="ChEBI" id="CHEBI:58210"/>
    </cofactor>
</comment>
<comment type="function">
    <text evidence="11">Involved in the biosynthesis of isoprenoids. Catalyzes the 1,3-allylic rearrangement of the homoallylic substrate isopentenyl (IPP) to its allylic isomer, dimethylallyl diphosphate (DMAPP).</text>
</comment>
<comment type="cofactor">
    <cofactor evidence="11">
        <name>Mg(2+)</name>
        <dbReference type="ChEBI" id="CHEBI:18420"/>
    </cofactor>
</comment>
<dbReference type="GO" id="GO:0016491">
    <property type="term" value="F:oxidoreductase activity"/>
    <property type="evidence" value="ECO:0007669"/>
    <property type="project" value="InterPro"/>
</dbReference>
<dbReference type="EC" id="5.3.3.2" evidence="11"/>
<evidence type="ECO:0000256" key="8">
    <source>
        <dbReference type="ARBA" id="ARBA00023229"/>
    </source>
</evidence>
<proteinExistence type="inferred from homology"/>
<feature type="binding site" evidence="11">
    <location>
        <begin position="7"/>
        <end position="8"/>
    </location>
    <ligand>
        <name>substrate</name>
    </ligand>
</feature>
<dbReference type="GO" id="GO:0008299">
    <property type="term" value="P:isoprenoid biosynthetic process"/>
    <property type="evidence" value="ECO:0007669"/>
    <property type="project" value="UniProtKB-UniRule"/>
</dbReference>
<feature type="binding site" evidence="11">
    <location>
        <position position="183"/>
    </location>
    <ligand>
        <name>FMN</name>
        <dbReference type="ChEBI" id="CHEBI:58210"/>
    </ligand>
</feature>
<evidence type="ECO:0000259" key="12">
    <source>
        <dbReference type="Pfam" id="PF01070"/>
    </source>
</evidence>
<feature type="binding site" evidence="11">
    <location>
        <begin position="280"/>
        <end position="281"/>
    </location>
    <ligand>
        <name>FMN</name>
        <dbReference type="ChEBI" id="CHEBI:58210"/>
    </ligand>
</feature>
<keyword evidence="3 11" id="KW-0285">Flavoprotein</keyword>
<dbReference type="SUPFAM" id="SSF51395">
    <property type="entry name" value="FMN-linked oxidoreductases"/>
    <property type="match status" value="1"/>
</dbReference>
<dbReference type="GO" id="GO:0070402">
    <property type="term" value="F:NADPH binding"/>
    <property type="evidence" value="ECO:0007669"/>
    <property type="project" value="UniProtKB-UniRule"/>
</dbReference>
<gene>
    <name evidence="11 13" type="primary">fni</name>
    <name evidence="13" type="ORF">QP433_00835</name>
</gene>
<keyword evidence="7 11" id="KW-0521">NADP</keyword>
<evidence type="ECO:0000256" key="5">
    <source>
        <dbReference type="ARBA" id="ARBA00022723"/>
    </source>
</evidence>
<keyword evidence="9 11" id="KW-0413">Isomerase</keyword>
<dbReference type="EMBL" id="JASOOE010000002">
    <property type="protein sequence ID" value="MDK7186523.1"/>
    <property type="molecule type" value="Genomic_DNA"/>
</dbReference>
<dbReference type="GO" id="GO:0000287">
    <property type="term" value="F:magnesium ion binding"/>
    <property type="evidence" value="ECO:0007669"/>
    <property type="project" value="UniProtKB-UniRule"/>
</dbReference>
<organism evidence="13 14">
    <name type="scientific">Facklamia hominis</name>
    <dbReference type="NCBI Taxonomy" id="178214"/>
    <lineage>
        <taxon>Bacteria</taxon>
        <taxon>Bacillati</taxon>
        <taxon>Bacillota</taxon>
        <taxon>Bacilli</taxon>
        <taxon>Lactobacillales</taxon>
        <taxon>Aerococcaceae</taxon>
        <taxon>Facklamia</taxon>
    </lineage>
</organism>
<evidence type="ECO:0000313" key="13">
    <source>
        <dbReference type="EMBL" id="MDK7186523.1"/>
    </source>
</evidence>
<keyword evidence="4 11" id="KW-0288">FMN</keyword>
<evidence type="ECO:0000256" key="9">
    <source>
        <dbReference type="ARBA" id="ARBA00023235"/>
    </source>
</evidence>
<feature type="binding site" evidence="11">
    <location>
        <position position="151"/>
    </location>
    <ligand>
        <name>substrate</name>
    </ligand>
</feature>
<protein>
    <recommendedName>
        <fullName evidence="11">Isopentenyl-diphosphate delta-isomerase</fullName>
        <shortName evidence="11">IPP isomerase</shortName>
        <ecNumber evidence="11">5.3.3.2</ecNumber>
    </recommendedName>
    <alternativeName>
        <fullName evidence="11">Isopentenyl diphosphate:dimethylallyl diphosphate isomerase</fullName>
    </alternativeName>
    <alternativeName>
        <fullName evidence="11">Isopentenyl pyrophosphate isomerase</fullName>
    </alternativeName>
    <alternativeName>
        <fullName evidence="11">Type 2 isopentenyl diphosphate isomerase</fullName>
        <shortName evidence="11">IDI-2</shortName>
    </alternativeName>
</protein>